<reference evidence="2 3" key="1">
    <citation type="submission" date="2015-02" db="EMBL/GenBank/DDBJ databases">
        <title>Draft genome sequences of ten Microbacterium spp. with emphasis on heavy metal contaminated environments.</title>
        <authorList>
            <person name="Corretto E."/>
        </authorList>
    </citation>
    <scope>NUCLEOTIDE SEQUENCE [LARGE SCALE GENOMIC DNA]</scope>
    <source>
        <strain evidence="2 3">BEL163</strain>
    </source>
</reference>
<feature type="transmembrane region" description="Helical" evidence="1">
    <location>
        <begin position="78"/>
        <end position="102"/>
    </location>
</feature>
<name>A0A0F0L074_9MICO</name>
<accession>A0A0F0L074</accession>
<dbReference type="OrthoDB" id="5242179at2"/>
<feature type="transmembrane region" description="Helical" evidence="1">
    <location>
        <begin position="213"/>
        <end position="233"/>
    </location>
</feature>
<feature type="transmembrane region" description="Helical" evidence="1">
    <location>
        <begin position="279"/>
        <end position="312"/>
    </location>
</feature>
<feature type="transmembrane region" description="Helical" evidence="1">
    <location>
        <begin position="181"/>
        <end position="201"/>
    </location>
</feature>
<evidence type="ECO:0000313" key="3">
    <source>
        <dbReference type="Proteomes" id="UP000033725"/>
    </source>
</evidence>
<dbReference type="AlphaFoldDB" id="A0A0F0L074"/>
<feature type="transmembrane region" description="Helical" evidence="1">
    <location>
        <begin position="109"/>
        <end position="132"/>
    </location>
</feature>
<evidence type="ECO:0000313" key="2">
    <source>
        <dbReference type="EMBL" id="KJL25740.1"/>
    </source>
</evidence>
<evidence type="ECO:0008006" key="4">
    <source>
        <dbReference type="Google" id="ProtNLM"/>
    </source>
</evidence>
<feature type="transmembrane region" description="Helical" evidence="1">
    <location>
        <begin position="144"/>
        <end position="169"/>
    </location>
</feature>
<organism evidence="2 3">
    <name type="scientific">Microbacterium oxydans</name>
    <dbReference type="NCBI Taxonomy" id="82380"/>
    <lineage>
        <taxon>Bacteria</taxon>
        <taxon>Bacillati</taxon>
        <taxon>Actinomycetota</taxon>
        <taxon>Actinomycetes</taxon>
        <taxon>Micrococcales</taxon>
        <taxon>Microbacteriaceae</taxon>
        <taxon>Microbacterium</taxon>
    </lineage>
</organism>
<gene>
    <name evidence="2" type="ORF">RN51_00534</name>
</gene>
<comment type="caution">
    <text evidence="2">The sequence shown here is derived from an EMBL/GenBank/DDBJ whole genome shotgun (WGS) entry which is preliminary data.</text>
</comment>
<dbReference type="RefSeq" id="WP_045262482.1">
    <property type="nucleotide sequence ID" value="NZ_JYIV01000015.1"/>
</dbReference>
<feature type="transmembrane region" description="Helical" evidence="1">
    <location>
        <begin position="348"/>
        <end position="368"/>
    </location>
</feature>
<proteinExistence type="predicted"/>
<dbReference type="PATRIC" id="fig|82380.10.peg.530"/>
<dbReference type="EMBL" id="JYIV01000015">
    <property type="protein sequence ID" value="KJL25740.1"/>
    <property type="molecule type" value="Genomic_DNA"/>
</dbReference>
<dbReference type="Proteomes" id="UP000033725">
    <property type="component" value="Unassembled WGS sequence"/>
</dbReference>
<feature type="transmembrane region" description="Helical" evidence="1">
    <location>
        <begin position="42"/>
        <end position="58"/>
    </location>
</feature>
<keyword evidence="1" id="KW-1133">Transmembrane helix</keyword>
<sequence length="404" mass="43224">MSATSSSPKSRSSKRDADRWFREQGLPTFVPLRRWFTDLPRRVAPLIAWVAVAAYLFQDGIEVVFDFALEDDSIGWEFLIVPLALTIFLLAVGLAWAAYFLVRALLRRLPAGIGTAVALVLIAVSLAFTIVYDYSTHPHSTVGPILRTALVLALCILVTGMGGGAMISWASRLAVRNASAIGHMASIALPVILMLVVFSFFSAEVWQMASALSWGSIALVGLVVAVLAGIVVLRVSASEIDDDAQAPSAEQRAALLVDTPAEGRPAPERPGRLHAPQRINILLAMTVAQLVQALFFAGLLAALLIVIGGIAIPQGVVGIWLGPGSAAQPLTVQPLEFFGAKLPLTVNLLKAATLLAVIAALPFVFSAVSEARYRERFFDPIMADMRRAILVREAVSTAPARRSS</sequence>
<keyword evidence="1" id="KW-0472">Membrane</keyword>
<keyword evidence="1" id="KW-0812">Transmembrane</keyword>
<protein>
    <recommendedName>
        <fullName evidence="4">Integral membrane protein</fullName>
    </recommendedName>
</protein>
<evidence type="ECO:0000256" key="1">
    <source>
        <dbReference type="SAM" id="Phobius"/>
    </source>
</evidence>